<name>A0ABW5WRL5_9FLAO</name>
<organism evidence="3 4">
    <name type="scientific">Lacinutrix iliipiscaria</name>
    <dbReference type="NCBI Taxonomy" id="1230532"/>
    <lineage>
        <taxon>Bacteria</taxon>
        <taxon>Pseudomonadati</taxon>
        <taxon>Bacteroidota</taxon>
        <taxon>Flavobacteriia</taxon>
        <taxon>Flavobacteriales</taxon>
        <taxon>Flavobacteriaceae</taxon>
        <taxon>Lacinutrix</taxon>
    </lineage>
</organism>
<proteinExistence type="predicted"/>
<evidence type="ECO:0000313" key="4">
    <source>
        <dbReference type="Proteomes" id="UP001597533"/>
    </source>
</evidence>
<reference evidence="4" key="1">
    <citation type="journal article" date="2019" name="Int. J. Syst. Evol. Microbiol.">
        <title>The Global Catalogue of Microorganisms (GCM) 10K type strain sequencing project: providing services to taxonomists for standard genome sequencing and annotation.</title>
        <authorList>
            <consortium name="The Broad Institute Genomics Platform"/>
            <consortium name="The Broad Institute Genome Sequencing Center for Infectious Disease"/>
            <person name="Wu L."/>
            <person name="Ma J."/>
        </authorList>
    </citation>
    <scope>NUCLEOTIDE SEQUENCE [LARGE SCALE GENOMIC DNA]</scope>
    <source>
        <strain evidence="4">KCTC 32141</strain>
    </source>
</reference>
<evidence type="ECO:0000256" key="1">
    <source>
        <dbReference type="SAM" id="MobiDB-lite"/>
    </source>
</evidence>
<feature type="region of interest" description="Disordered" evidence="1">
    <location>
        <begin position="332"/>
        <end position="352"/>
    </location>
</feature>
<gene>
    <name evidence="3" type="ORF">ACFS5M_09100</name>
</gene>
<keyword evidence="4" id="KW-1185">Reference proteome</keyword>
<evidence type="ECO:0000313" key="3">
    <source>
        <dbReference type="EMBL" id="MFD2823825.1"/>
    </source>
</evidence>
<feature type="chain" id="PRO_5045576717" evidence="2">
    <location>
        <begin position="20"/>
        <end position="352"/>
    </location>
</feature>
<feature type="signal peptide" evidence="2">
    <location>
        <begin position="1"/>
        <end position="19"/>
    </location>
</feature>
<evidence type="ECO:0000256" key="2">
    <source>
        <dbReference type="SAM" id="SignalP"/>
    </source>
</evidence>
<dbReference type="Proteomes" id="UP001597533">
    <property type="component" value="Unassembled WGS sequence"/>
</dbReference>
<sequence>MKRLQLLLLVLMISVSAKSQVGIGTTSPDSSAVLDISSTSGGILLPRMNTSQRDAIPSPATGLLIYLIDGTKQCLQVYNGTGWENIYCPTTNTVPMASNVTFSGTLSVGGTLTAEYVYTDNELDLEDVSIYQWYSADDASGTNEIAISGATSLTYTIGASDNGKYLSFGVVPVAATGALTGVEVRSSYLGAIGTTSNVARINEFHYDNVSTDVNEFVEIRITEGLANQPADLSQYTVSLYNGSTQTAYLTQTLDNLTQACDASNCYYVWDAISIQNGAPDGIALSGPSGLIEFISYEGTFTASNGIASGATSTDVGLAESNATSANGSIERTAAGGWGSNPNANTKGLVNSL</sequence>
<comment type="caution">
    <text evidence="3">The sequence shown here is derived from an EMBL/GenBank/DDBJ whole genome shotgun (WGS) entry which is preliminary data.</text>
</comment>
<accession>A0ABW5WRL5</accession>
<dbReference type="RefSeq" id="WP_183488060.1">
    <property type="nucleotide sequence ID" value="NZ_JBHUOV010000002.1"/>
</dbReference>
<keyword evidence="2" id="KW-0732">Signal</keyword>
<dbReference type="EMBL" id="JBHUOV010000002">
    <property type="protein sequence ID" value="MFD2823825.1"/>
    <property type="molecule type" value="Genomic_DNA"/>
</dbReference>
<protein>
    <submittedName>
        <fullName evidence="3">Uncharacterized protein</fullName>
    </submittedName>
</protein>
<dbReference type="Gene3D" id="2.60.40.2700">
    <property type="match status" value="1"/>
</dbReference>
<feature type="compositionally biased region" description="Polar residues" evidence="1">
    <location>
        <begin position="339"/>
        <end position="352"/>
    </location>
</feature>